<gene>
    <name evidence="2" type="ORF">DP107_14325</name>
</gene>
<keyword evidence="3" id="KW-1185">Reference proteome</keyword>
<dbReference type="AlphaFoldDB" id="A0A554MXG1"/>
<dbReference type="Proteomes" id="UP000319894">
    <property type="component" value="Unassembled WGS sequence"/>
</dbReference>
<dbReference type="InParanoid" id="A0A554MXG1"/>
<dbReference type="Pfam" id="PF23958">
    <property type="entry name" value="DUF7287"/>
    <property type="match status" value="1"/>
</dbReference>
<evidence type="ECO:0000256" key="1">
    <source>
        <dbReference type="SAM" id="MobiDB-lite"/>
    </source>
</evidence>
<comment type="caution">
    <text evidence="2">The sequence shown here is derived from an EMBL/GenBank/DDBJ whole genome shotgun (WGS) entry which is preliminary data.</text>
</comment>
<proteinExistence type="predicted"/>
<dbReference type="OrthoDB" id="125215at2157"/>
<dbReference type="EMBL" id="QMDX01000010">
    <property type="protein sequence ID" value="TSD09825.1"/>
    <property type="molecule type" value="Genomic_DNA"/>
</dbReference>
<evidence type="ECO:0000313" key="2">
    <source>
        <dbReference type="EMBL" id="TSD09825.1"/>
    </source>
</evidence>
<feature type="region of interest" description="Disordered" evidence="1">
    <location>
        <begin position="190"/>
        <end position="213"/>
    </location>
</feature>
<protein>
    <submittedName>
        <fullName evidence="2">Uncharacterized protein</fullName>
    </submittedName>
</protein>
<dbReference type="RefSeq" id="WP_144262831.1">
    <property type="nucleotide sequence ID" value="NZ_QMDX01000010.1"/>
</dbReference>
<accession>A0A554MXG1</accession>
<sequence>MSIFLLTVAFVFTFAPNIAEPFSDSGTENTVVADRAASQLVAGTLADPDRPYVLDKACTIAFFAPENLDGDPDNDADLNSSNDDQLTRDRFDISRADLWTDSDCNFEVANGSGDSDYLHARLGVAGIAADGSVDRALSPGLQIEIRGDADDDGTPNLLCLEANEDPDSNQYPNVTSTIVESADGAFDTGDDCGASDGDYDIPFQAGEDPPEDSGSVVVARRIVTIDGIRATVFVRVW</sequence>
<dbReference type="InterPro" id="IPR056613">
    <property type="entry name" value="DUF7287"/>
</dbReference>
<reference evidence="2 3" key="1">
    <citation type="submission" date="2018-06" db="EMBL/GenBank/DDBJ databases">
        <title>Natronomonas sp. F16-60 a new haloarchaeon isolated from a solar saltern of Isla Cristina, Huelva, Spain.</title>
        <authorList>
            <person name="Duran-Viseras A."/>
            <person name="Sanchez-Porro C."/>
            <person name="Ventosa A."/>
        </authorList>
    </citation>
    <scope>NUCLEOTIDE SEQUENCE [LARGE SCALE GENOMIC DNA]</scope>
    <source>
        <strain evidence="2 3">F16-60</strain>
    </source>
</reference>
<name>A0A554MXG1_9EURY</name>
<evidence type="ECO:0000313" key="3">
    <source>
        <dbReference type="Proteomes" id="UP000319894"/>
    </source>
</evidence>
<organism evidence="2 3">
    <name type="scientific">Haloglomus irregulare</name>
    <dbReference type="NCBI Taxonomy" id="2234134"/>
    <lineage>
        <taxon>Archaea</taxon>
        <taxon>Methanobacteriati</taxon>
        <taxon>Methanobacteriota</taxon>
        <taxon>Stenosarchaea group</taxon>
        <taxon>Halobacteria</taxon>
        <taxon>Halobacteriales</taxon>
        <taxon>Natronomonadaceae</taxon>
        <taxon>Haloglomus</taxon>
    </lineage>
</organism>